<accession>A0A4C2EE65</accession>
<keyword evidence="2" id="KW-1185">Reference proteome</keyword>
<evidence type="ECO:0000313" key="2">
    <source>
        <dbReference type="Proteomes" id="UP000301737"/>
    </source>
</evidence>
<reference evidence="1 2" key="1">
    <citation type="submission" date="2019-01" db="EMBL/GenBank/DDBJ databases">
        <title>Draft Genome Sequencing of Zygosaccharomyces mellis Ca-7.</title>
        <authorList>
            <person name="Shiwa Y."/>
            <person name="Kanesaki Y."/>
            <person name="Ishige T."/>
            <person name="Mura K."/>
            <person name="Hori T."/>
            <person name="Tamura T."/>
        </authorList>
    </citation>
    <scope>NUCLEOTIDE SEQUENCE [LARGE SCALE GENOMIC DNA]</scope>
    <source>
        <strain evidence="1 2">Ca-7</strain>
    </source>
</reference>
<sequence>MVCSAHVRLVVTQYARSHAASKETMAQDIVDQVFDRVDSLCNRGSKVVSSVQDAVSSTVSHISGDAQWEAELAARTQEEAGKPAIKSLTSLGSAFYEKLTNKTVIGCGVSAVMAILFWHKERLLGLPEHLPKNQPKCCLVLGDIHDPIIRSQVMDLYRRRFTIFVCSRDAPSYREHEEDDDFLVHIDPTSSSDLANFIQSLNSTYELASVLFMPNLSYHPSGEMNLSQLETEIRSNTLLYFCTLMKLLPHLPRTQVILFDPALTYNMKVPHHHVEILVSGIVKSVYHSLTRHAKLDLYLVHLGILQLTAQPSNYKFLNLRGSNVNTALLEPVYKLVMAYNGNILRRMWLWLVTLGSLNHHWYCGKYSWISTFPFITPLIKKWI</sequence>
<dbReference type="Proteomes" id="UP000301737">
    <property type="component" value="Unassembled WGS sequence"/>
</dbReference>
<dbReference type="OrthoDB" id="5308060at2759"/>
<organism evidence="1 2">
    <name type="scientific">Zygosaccharomyces mellis</name>
    <dbReference type="NCBI Taxonomy" id="42258"/>
    <lineage>
        <taxon>Eukaryota</taxon>
        <taxon>Fungi</taxon>
        <taxon>Dikarya</taxon>
        <taxon>Ascomycota</taxon>
        <taxon>Saccharomycotina</taxon>
        <taxon>Saccharomycetes</taxon>
        <taxon>Saccharomycetales</taxon>
        <taxon>Saccharomycetaceae</taxon>
        <taxon>Zygosaccharomyces</taxon>
    </lineage>
</organism>
<proteinExistence type="predicted"/>
<name>A0A4C2EE65_9SACH</name>
<dbReference type="EMBL" id="BIMX01000028">
    <property type="protein sequence ID" value="GCF01190.1"/>
    <property type="molecule type" value="Genomic_DNA"/>
</dbReference>
<dbReference type="Pfam" id="PF08643">
    <property type="entry name" value="DUF1776"/>
    <property type="match status" value="1"/>
</dbReference>
<gene>
    <name evidence="1" type="ORF">ZYGM_000968</name>
</gene>
<dbReference type="InterPro" id="IPR013952">
    <property type="entry name" value="DUF1776_fun"/>
</dbReference>
<dbReference type="AlphaFoldDB" id="A0A4C2EE65"/>
<comment type="caution">
    <text evidence="1">The sequence shown here is derived from an EMBL/GenBank/DDBJ whole genome shotgun (WGS) entry which is preliminary data.</text>
</comment>
<evidence type="ECO:0000313" key="1">
    <source>
        <dbReference type="EMBL" id="GCF01190.1"/>
    </source>
</evidence>
<protein>
    <submittedName>
        <fullName evidence="1">Uncharacterized protein</fullName>
    </submittedName>
</protein>